<sequence length="296" mass="33139">MPARPAMAELTDEPIPQEIRDSLGGFSLLLAGANVIMQLARLPVGHGVAKSTVDSGRADKHPFKRLRTTSAYLAISMLGTADERIRLRGEVARSHAQVRSKPGDDVQYRAFDSELQRWVAACLYFGAVDVFTRLYGTPTPDQHARLLRHGRRFGTTLQMREDQWFSTHEEFDAYWQAGIAEIRMDDLTRTHLRSIATEGVLFAPLAARGGAAARIGGVLERAAAPGAAFRTLGFLPEPFREELGLPWSAAQQRCHDAIFERVADVVARTPHLVRDFPLNLYLWDTRRRWRTGQPVI</sequence>
<name>A0ABY5PGS9_9ACTN</name>
<accession>A0ABY5PGS9</accession>
<keyword evidence="3" id="KW-1185">Reference proteome</keyword>
<organism evidence="2 3">
    <name type="scientific">Svornostia abyssi</name>
    <dbReference type="NCBI Taxonomy" id="2898438"/>
    <lineage>
        <taxon>Bacteria</taxon>
        <taxon>Bacillati</taxon>
        <taxon>Actinomycetota</taxon>
        <taxon>Thermoleophilia</taxon>
        <taxon>Solirubrobacterales</taxon>
        <taxon>Baekduiaceae</taxon>
        <taxon>Svornostia</taxon>
    </lineage>
</organism>
<dbReference type="PANTHER" id="PTHR36151">
    <property type="entry name" value="BLR2777 PROTEIN"/>
    <property type="match status" value="1"/>
</dbReference>
<protein>
    <submittedName>
        <fullName evidence="2">Oxygenase MpaB family protein</fullName>
    </submittedName>
</protein>
<dbReference type="EMBL" id="CP088295">
    <property type="protein sequence ID" value="UUY03777.1"/>
    <property type="molecule type" value="Genomic_DNA"/>
</dbReference>
<proteinExistence type="predicted"/>
<evidence type="ECO:0000259" key="1">
    <source>
        <dbReference type="Pfam" id="PF09995"/>
    </source>
</evidence>
<dbReference type="InterPro" id="IPR018713">
    <property type="entry name" value="MPAB/Lcp_cat_dom"/>
</dbReference>
<gene>
    <name evidence="2" type="ORF">LRS13_24470</name>
</gene>
<reference evidence="3" key="1">
    <citation type="submission" date="2021-11" db="EMBL/GenBank/DDBJ databases">
        <title>Cultivation dependent microbiological survey of springs from the worlds oldest radium mine currently devoted to the extraction of radon-saturated water.</title>
        <authorList>
            <person name="Kapinusova G."/>
            <person name="Smrhova T."/>
            <person name="Strejcek M."/>
            <person name="Suman J."/>
            <person name="Jani K."/>
            <person name="Pajer P."/>
            <person name="Uhlik O."/>
        </authorList>
    </citation>
    <scope>NUCLEOTIDE SEQUENCE [LARGE SCALE GENOMIC DNA]</scope>
    <source>
        <strain evidence="3">J379</strain>
    </source>
</reference>
<feature type="domain" description="ER-bound oxygenase mpaB/mpaB'/Rubber oxygenase catalytic" evidence="1">
    <location>
        <begin position="25"/>
        <end position="264"/>
    </location>
</feature>
<dbReference type="PANTHER" id="PTHR36151:SF3">
    <property type="entry name" value="ER-BOUND OXYGENASE MPAB_MPAB'_RUBBER OXYGENASE CATALYTIC DOMAIN-CONTAINING PROTEIN"/>
    <property type="match status" value="1"/>
</dbReference>
<evidence type="ECO:0000313" key="2">
    <source>
        <dbReference type="EMBL" id="UUY03777.1"/>
    </source>
</evidence>
<dbReference type="RefSeq" id="WP_353864280.1">
    <property type="nucleotide sequence ID" value="NZ_CP088295.1"/>
</dbReference>
<evidence type="ECO:0000313" key="3">
    <source>
        <dbReference type="Proteomes" id="UP001058860"/>
    </source>
</evidence>
<dbReference type="Proteomes" id="UP001058860">
    <property type="component" value="Chromosome"/>
</dbReference>
<dbReference type="Pfam" id="PF09995">
    <property type="entry name" value="MPAB_Lcp_cat"/>
    <property type="match status" value="1"/>
</dbReference>